<dbReference type="Pfam" id="PF00109">
    <property type="entry name" value="ketoacyl-synt"/>
    <property type="match status" value="2"/>
</dbReference>
<proteinExistence type="predicted"/>
<dbReference type="EMBL" id="JABXJJ020000001">
    <property type="protein sequence ID" value="MDI5967905.1"/>
    <property type="molecule type" value="Genomic_DNA"/>
</dbReference>
<dbReference type="RefSeq" id="WP_271313451.1">
    <property type="nucleotide sequence ID" value="NZ_JABXJJ020000001.1"/>
</dbReference>
<dbReference type="InterPro" id="IPR020806">
    <property type="entry name" value="PKS_PP-bd"/>
</dbReference>
<dbReference type="GO" id="GO:0006633">
    <property type="term" value="P:fatty acid biosynthetic process"/>
    <property type="evidence" value="ECO:0007669"/>
    <property type="project" value="InterPro"/>
</dbReference>
<evidence type="ECO:0000259" key="10">
    <source>
        <dbReference type="PROSITE" id="PS50075"/>
    </source>
</evidence>
<dbReference type="GO" id="GO:0004312">
    <property type="term" value="F:fatty acid synthase activity"/>
    <property type="evidence" value="ECO:0007669"/>
    <property type="project" value="TreeGrafter"/>
</dbReference>
<dbReference type="SUPFAM" id="SSF101173">
    <property type="entry name" value="Docking domain B of the erythromycin polyketide synthase (DEBS)"/>
    <property type="match status" value="1"/>
</dbReference>
<dbReference type="Pfam" id="PF14765">
    <property type="entry name" value="PS-DH"/>
    <property type="match status" value="2"/>
</dbReference>
<dbReference type="InterPro" id="IPR055123">
    <property type="entry name" value="SpnB-like_Rossmann"/>
</dbReference>
<dbReference type="InterPro" id="IPR018201">
    <property type="entry name" value="Ketoacyl_synth_AS"/>
</dbReference>
<protein>
    <submittedName>
        <fullName evidence="13">Type I polyketide synthase</fullName>
    </submittedName>
</protein>
<dbReference type="PROSITE" id="PS52004">
    <property type="entry name" value="KS3_2"/>
    <property type="match status" value="2"/>
</dbReference>
<dbReference type="InterPro" id="IPR036736">
    <property type="entry name" value="ACP-like_sf"/>
</dbReference>
<dbReference type="Pfam" id="PF08659">
    <property type="entry name" value="KR"/>
    <property type="match status" value="2"/>
</dbReference>
<dbReference type="InterPro" id="IPR036299">
    <property type="entry name" value="Polyketide_synth_docking_sf"/>
</dbReference>
<dbReference type="InterPro" id="IPR014031">
    <property type="entry name" value="Ketoacyl_synth_C"/>
</dbReference>
<dbReference type="InterPro" id="IPR016039">
    <property type="entry name" value="Thiolase-like"/>
</dbReference>
<dbReference type="SMART" id="SM00827">
    <property type="entry name" value="PKS_AT"/>
    <property type="match status" value="2"/>
</dbReference>
<dbReference type="GO" id="GO:0004315">
    <property type="term" value="F:3-oxoacyl-[acyl-carrier-protein] synthase activity"/>
    <property type="evidence" value="ECO:0007669"/>
    <property type="project" value="InterPro"/>
</dbReference>
<name>A0AA90KED5_9ACTN</name>
<dbReference type="SUPFAM" id="SSF52151">
    <property type="entry name" value="FabD/lysophospholipase-like"/>
    <property type="match status" value="2"/>
</dbReference>
<dbReference type="PANTHER" id="PTHR43775:SF51">
    <property type="entry name" value="INACTIVE PHENOLPHTHIOCEROL SYNTHESIS POLYKETIDE SYNTHASE TYPE I PKS1-RELATED"/>
    <property type="match status" value="1"/>
</dbReference>
<dbReference type="SMART" id="SM01294">
    <property type="entry name" value="PKS_PP_betabranch"/>
    <property type="match status" value="2"/>
</dbReference>
<dbReference type="InterPro" id="IPR032821">
    <property type="entry name" value="PKS_assoc"/>
</dbReference>
<keyword evidence="6" id="KW-0045">Antibiotic biosynthesis</keyword>
<comment type="caution">
    <text evidence="13">The sequence shown here is derived from an EMBL/GenBank/DDBJ whole genome shotgun (WGS) entry which is preliminary data.</text>
</comment>
<dbReference type="InterPro" id="IPR020841">
    <property type="entry name" value="PKS_Beta-ketoAc_synthase_dom"/>
</dbReference>
<dbReference type="InterPro" id="IPR013968">
    <property type="entry name" value="PKS_KR"/>
</dbReference>
<evidence type="ECO:0000313" key="13">
    <source>
        <dbReference type="EMBL" id="MDI5967905.1"/>
    </source>
</evidence>
<dbReference type="FunFam" id="3.40.366.10:FF:000002">
    <property type="entry name" value="Probable polyketide synthase 2"/>
    <property type="match status" value="2"/>
</dbReference>
<keyword evidence="4" id="KW-0597">Phosphoprotein</keyword>
<dbReference type="InterPro" id="IPR016035">
    <property type="entry name" value="Acyl_Trfase/lysoPLipase"/>
</dbReference>
<dbReference type="InterPro" id="IPR049551">
    <property type="entry name" value="PKS_DH_C"/>
</dbReference>
<feature type="region of interest" description="C-terminal hotdog fold" evidence="9">
    <location>
        <begin position="2760"/>
        <end position="2899"/>
    </location>
</feature>
<dbReference type="InterPro" id="IPR057326">
    <property type="entry name" value="KR_dom"/>
</dbReference>
<evidence type="ECO:0000256" key="5">
    <source>
        <dbReference type="ARBA" id="ARBA00022679"/>
    </source>
</evidence>
<dbReference type="CDD" id="cd08956">
    <property type="entry name" value="KR_3_FAS_SDR_x"/>
    <property type="match status" value="2"/>
</dbReference>
<dbReference type="Pfam" id="PF16197">
    <property type="entry name" value="KAsynt_C_assoc"/>
    <property type="match status" value="2"/>
</dbReference>
<evidence type="ECO:0000256" key="2">
    <source>
        <dbReference type="ARBA" id="ARBA00004792"/>
    </source>
</evidence>
<feature type="active site" description="Proton donor; for dehydratase activity" evidence="9">
    <location>
        <position position="2821"/>
    </location>
</feature>
<evidence type="ECO:0000256" key="1">
    <source>
        <dbReference type="ARBA" id="ARBA00001957"/>
    </source>
</evidence>
<dbReference type="Gene3D" id="3.40.50.720">
    <property type="entry name" value="NAD(P)-binding Rossmann-like Domain"/>
    <property type="match status" value="2"/>
</dbReference>
<dbReference type="Pfam" id="PF00698">
    <property type="entry name" value="Acyl_transf_1"/>
    <property type="match status" value="2"/>
</dbReference>
<dbReference type="Gene3D" id="3.40.366.10">
    <property type="entry name" value="Malonyl-Coenzyme A Acyl Carrier Protein, domain 2"/>
    <property type="match status" value="2"/>
</dbReference>
<dbReference type="CDD" id="cd00833">
    <property type="entry name" value="PKS"/>
    <property type="match status" value="2"/>
</dbReference>
<dbReference type="SMART" id="SM00826">
    <property type="entry name" value="PKS_DH"/>
    <property type="match status" value="2"/>
</dbReference>
<feature type="domain" description="Carrier" evidence="10">
    <location>
        <begin position="3370"/>
        <end position="3445"/>
    </location>
</feature>
<dbReference type="Gene3D" id="3.10.129.110">
    <property type="entry name" value="Polyketide synthase dehydratase"/>
    <property type="match status" value="2"/>
</dbReference>
<dbReference type="InterPro" id="IPR001227">
    <property type="entry name" value="Ac_transferase_dom_sf"/>
</dbReference>
<dbReference type="InterPro" id="IPR014030">
    <property type="entry name" value="Ketoacyl_synth_N"/>
</dbReference>
<feature type="domain" description="PKS/mFAS DH" evidence="12">
    <location>
        <begin position="2628"/>
        <end position="2899"/>
    </location>
</feature>
<evidence type="ECO:0000256" key="4">
    <source>
        <dbReference type="ARBA" id="ARBA00022553"/>
    </source>
</evidence>
<dbReference type="PROSITE" id="PS50075">
    <property type="entry name" value="CARRIER"/>
    <property type="match status" value="2"/>
</dbReference>
<feature type="domain" description="Ketosynthase family 3 (KS3)" evidence="11">
    <location>
        <begin position="1741"/>
        <end position="2167"/>
    </location>
</feature>
<feature type="active site" description="Proton acceptor; for dehydratase activity" evidence="9">
    <location>
        <position position="975"/>
    </location>
</feature>
<evidence type="ECO:0000259" key="12">
    <source>
        <dbReference type="PROSITE" id="PS52019"/>
    </source>
</evidence>
<dbReference type="InterPro" id="IPR015083">
    <property type="entry name" value="NorB/c/GfsB-D-like_docking"/>
</dbReference>
<dbReference type="Gene3D" id="3.40.47.10">
    <property type="match status" value="2"/>
</dbReference>
<dbReference type="PROSITE" id="PS00012">
    <property type="entry name" value="PHOSPHOPANTETHEINE"/>
    <property type="match status" value="2"/>
</dbReference>
<dbReference type="PANTHER" id="PTHR43775">
    <property type="entry name" value="FATTY ACID SYNTHASE"/>
    <property type="match status" value="1"/>
</dbReference>
<dbReference type="InterPro" id="IPR049552">
    <property type="entry name" value="PKS_DH_N"/>
</dbReference>
<dbReference type="InterPro" id="IPR036291">
    <property type="entry name" value="NAD(P)-bd_dom_sf"/>
</dbReference>
<keyword evidence="7" id="KW-0511">Multifunctional enzyme</keyword>
<feature type="active site" description="Proton donor; for dehydratase activity" evidence="9">
    <location>
        <position position="1140"/>
    </location>
</feature>
<feature type="domain" description="Ketosynthase family 3 (KS3)" evidence="11">
    <location>
        <begin position="34"/>
        <end position="458"/>
    </location>
</feature>
<feature type="region of interest" description="N-terminal hotdog fold" evidence="9">
    <location>
        <begin position="2628"/>
        <end position="2749"/>
    </location>
</feature>
<evidence type="ECO:0000256" key="8">
    <source>
        <dbReference type="ARBA" id="ARBA00023315"/>
    </source>
</evidence>
<dbReference type="Pfam" id="PF00550">
    <property type="entry name" value="PP-binding"/>
    <property type="match status" value="2"/>
</dbReference>
<dbReference type="SUPFAM" id="SSF53901">
    <property type="entry name" value="Thiolase-like"/>
    <property type="match status" value="2"/>
</dbReference>
<dbReference type="SUPFAM" id="SSF55048">
    <property type="entry name" value="Probable ACP-binding domain of malonyl-CoA ACP transacylase"/>
    <property type="match status" value="2"/>
</dbReference>
<feature type="domain" description="PKS/mFAS DH" evidence="12">
    <location>
        <begin position="943"/>
        <end position="1217"/>
    </location>
</feature>
<dbReference type="GO" id="GO:0031177">
    <property type="term" value="F:phosphopantetheine binding"/>
    <property type="evidence" value="ECO:0007669"/>
    <property type="project" value="InterPro"/>
</dbReference>
<dbReference type="PROSITE" id="PS00606">
    <property type="entry name" value="KS3_1"/>
    <property type="match status" value="2"/>
</dbReference>
<feature type="region of interest" description="N-terminal hotdog fold" evidence="9">
    <location>
        <begin position="943"/>
        <end position="1064"/>
    </location>
</feature>
<reference evidence="13" key="1">
    <citation type="submission" date="2023-05" db="EMBL/GenBank/DDBJ databases">
        <title>Streptantibioticus silvisoli sp. nov., acidotolerant actinomycetes 1 from pine litter.</title>
        <authorList>
            <person name="Swiecimska M."/>
            <person name="Golinska P."/>
            <person name="Sangal V."/>
            <person name="Wachnowicz B."/>
            <person name="Goodfellow M."/>
        </authorList>
    </citation>
    <scope>NUCLEOTIDE SEQUENCE</scope>
    <source>
        <strain evidence="13">SL13</strain>
    </source>
</reference>
<dbReference type="Pfam" id="PF22953">
    <property type="entry name" value="SpnB_Rossmann"/>
    <property type="match status" value="2"/>
</dbReference>
<evidence type="ECO:0000256" key="6">
    <source>
        <dbReference type="ARBA" id="ARBA00023194"/>
    </source>
</evidence>
<dbReference type="Gene3D" id="3.30.70.3290">
    <property type="match status" value="2"/>
</dbReference>
<dbReference type="Pfam" id="PF21089">
    <property type="entry name" value="PKS_DH_N"/>
    <property type="match status" value="2"/>
</dbReference>
<feature type="region of interest" description="C-terminal hotdog fold" evidence="9">
    <location>
        <begin position="1075"/>
        <end position="1217"/>
    </location>
</feature>
<dbReference type="SMART" id="SM00822">
    <property type="entry name" value="PKS_KR"/>
    <property type="match status" value="2"/>
</dbReference>
<keyword evidence="5" id="KW-0808">Transferase</keyword>
<dbReference type="InterPro" id="IPR009081">
    <property type="entry name" value="PP-bd_ACP"/>
</dbReference>
<comment type="cofactor">
    <cofactor evidence="1">
        <name>pantetheine 4'-phosphate</name>
        <dbReference type="ChEBI" id="CHEBI:47942"/>
    </cofactor>
</comment>
<comment type="pathway">
    <text evidence="2">Antibiotic biosynthesis.</text>
</comment>
<evidence type="ECO:0000256" key="9">
    <source>
        <dbReference type="PROSITE-ProRule" id="PRU01363"/>
    </source>
</evidence>
<dbReference type="SMART" id="SM00823">
    <property type="entry name" value="PKS_PP"/>
    <property type="match status" value="2"/>
</dbReference>
<evidence type="ECO:0000259" key="11">
    <source>
        <dbReference type="PROSITE" id="PS52004"/>
    </source>
</evidence>
<evidence type="ECO:0000256" key="7">
    <source>
        <dbReference type="ARBA" id="ARBA00023268"/>
    </source>
</evidence>
<dbReference type="FunFam" id="3.40.47.10:FF:000019">
    <property type="entry name" value="Polyketide synthase type I"/>
    <property type="match status" value="2"/>
</dbReference>
<dbReference type="Gene3D" id="1.10.1200.10">
    <property type="entry name" value="ACP-like"/>
    <property type="match status" value="2"/>
</dbReference>
<dbReference type="GO" id="GO:0033068">
    <property type="term" value="P:macrolide biosynthetic process"/>
    <property type="evidence" value="ECO:0007669"/>
    <property type="project" value="UniProtKB-ARBA"/>
</dbReference>
<feature type="domain" description="Carrier" evidence="10">
    <location>
        <begin position="1648"/>
        <end position="1723"/>
    </location>
</feature>
<dbReference type="SUPFAM" id="SSF47336">
    <property type="entry name" value="ACP-like"/>
    <property type="match status" value="2"/>
</dbReference>
<dbReference type="PROSITE" id="PS52019">
    <property type="entry name" value="PKS_MFAS_DH"/>
    <property type="match status" value="2"/>
</dbReference>
<dbReference type="InterPro" id="IPR050091">
    <property type="entry name" value="PKS_NRPS_Biosynth_Enz"/>
</dbReference>
<dbReference type="Pfam" id="PF02801">
    <property type="entry name" value="Ketoacyl-synt_C"/>
    <property type="match status" value="2"/>
</dbReference>
<dbReference type="InterPro" id="IPR014043">
    <property type="entry name" value="Acyl_transferase_dom"/>
</dbReference>
<dbReference type="SMART" id="SM00825">
    <property type="entry name" value="PKS_KS"/>
    <property type="match status" value="2"/>
</dbReference>
<dbReference type="SUPFAM" id="SSF51735">
    <property type="entry name" value="NAD(P)-binding Rossmann-fold domains"/>
    <property type="match status" value="4"/>
</dbReference>
<dbReference type="InterPro" id="IPR016036">
    <property type="entry name" value="Malonyl_transacylase_ACP-bd"/>
</dbReference>
<gene>
    <name evidence="13" type="ORF">POF50_000805</name>
</gene>
<dbReference type="Pfam" id="PF08990">
    <property type="entry name" value="Docking"/>
    <property type="match status" value="1"/>
</dbReference>
<organism evidence="13">
    <name type="scientific">Streptantibioticus silvisoli</name>
    <dbReference type="NCBI Taxonomy" id="2705255"/>
    <lineage>
        <taxon>Bacteria</taxon>
        <taxon>Bacillati</taxon>
        <taxon>Actinomycetota</taxon>
        <taxon>Actinomycetes</taxon>
        <taxon>Kitasatosporales</taxon>
        <taxon>Streptomycetaceae</taxon>
        <taxon>Streptantibioticus</taxon>
    </lineage>
</organism>
<feature type="active site" description="Proton acceptor; for dehydratase activity" evidence="9">
    <location>
        <position position="2660"/>
    </location>
</feature>
<dbReference type="InterPro" id="IPR042104">
    <property type="entry name" value="PKS_dehydratase_sf"/>
</dbReference>
<dbReference type="InterPro" id="IPR049900">
    <property type="entry name" value="PKS_mFAS_DH"/>
</dbReference>
<sequence>MTSNEEKLREYLKKATVDLRQAHRRLRDVESRAQEPIAIVGMACRFAGGVASPEDLWNLVAEGGDATAALPADRGWDLAGMYDPDPARPGTTYVRGGGFLYDAAEFDAEFFGISPREALAMDPQQRLLLETSWEALERAGIVPDTLRGTRTGVFVGAIPQGYGPRPREADADIEGYVLTGNTTSVSSGRVAYVLGLEGPAISVDTACSSSLVALHLACQALRQDECTMALAGGVTVMSTPEIFTELSRQRGLAPDGRSKPFSAAADGFGPGEGVGMLLVERLSDAQRLGHRILGVVRGSAVNQDGASNGLTAPNGPSQERVIRQALANARVPAGQVDVVEAHGTGTSLGDPIEARALLSTYGQDRENPLWLGSVKSNIGHAQAAAGVAGVIKMVMAMRHGVLPATLHVEEPSPHIDWTTGAISLLTEERPWPAAEHPRRAGVSSFGISGTNAHVILEQAPDEESPDAEGTGTGEAVAAQAVVRHGPESGLIPWVVSARGEGGLRAQAARLAAFVPTADPVDVGHALVSTRGALEHRAVVLGADRAELVAGLGVLAEGVDGAAGVVSGVGRAGVRTALLFAGQGSQRAGMGRELYGSFPVYAAAFDEVCAELDAQVGRSVRELVFAADDVALHETGLTQAALFAVEVALFRLVSSWGVVPDVLAGHSVGEVVAAHVAGVLDLPQACELVAARGRLMQALPGGGAMVSVQAPEAEVLAAIGGVRDRVAVAAVNGPSATVMSGDEDVVLRIAGEFAARGVKTRRLRVSHAFHSPHMDAMLAEFGEVAGRLTFREPVIPIVSNVTGTLVEPGQLTDPGYWVEHVRRAVRFGDAITAMRDQGVGLYLEIGPDATLTAMAQQVLDAQDAAPAVFAPLLRKKHNEPLTFVTALARAFVTGVDVDWTAAFTDAAPRPLELPTYAFQRERYWLDPTSGSTNAAGLGLDGTGHPLLGAGVELPGSGGFLFTGRLSRASHDWLADHTVLGTVIVPGTAFAELAVRAGGEVGCGCVEELTLQAPLLVPERGGVRLQVVLGGAEDSGRRTVEIHSAADDAAWVCHAVGTVAAATPAGFDLTAWPPSGATAVPVAALYEGLHARGYQYGPGFQGVRAAWRRGAEAFAEVELPARENTGTASGSGAFEIHPVLLDACLHAGFGTLFPDEDGTRLPFVWGGVSLYAVGAHRVRVRLASKGADTLSVQVADETGAPVAAVASLTTRATGARQLTTAGGEGGALFEIVWQDVPLPADGAANADGPAVLEVTGELRQAVTQVLDRVRRAVDDDERLTVVTRGATDGTDPAAAAVWGLVRSAQSEHPGRFVLADTDDDPASRAALTAALALDEPQLALRAGTVRVPRIARTPDSAAGERAAPIGDGTVLVTGGTGRLGALVARHLVAVHGVRRLVLAGRRGPAAEGADELRSDLTALGADVRIVACDAADRDRLAEVLAGIGAHGRLAAVVHTAGVLDDTVVTSLTPERMDTVLRPKADAALNLHDLTRDLDLDAFVLFSSVSGTLGAAGQGNYAAANAYLDALAAHRRSLGLPAVSLAWGLWEDRSDMTAGLADVDLARFGRLGVAAMPSHEGLALLDAALAAGGPAYLPMRLDLPALRARARTGDVPSLLRGLVRAAARRTVRAAGAGAAPLAQRLARLTAEEQERFLLDLVRTQVAAVLGHAKPQTVDPASAFKDLGFDSLTSVELRNRLNTATGERLPATVVFDYPTCDALTGFLRAGFTGTREGAAPAVVAAAADDEPIAIVGMACRYPGGVTSPEELWNLVATGSDGITAFPADRGWDVEGLYDPDPDAAGKTYSREGGFLHDAADFDARFFGISPREALAMDPQQRLLLEVAWETLERAGIDPATLRGSRTGVFAGVMYDDYGSRLRQVPEDLEGYLMNGAAGSVLSGRVSYTLGLEGPAITLDTACSSSLVALHLACQALRQGECTMALAGGVTVMATPETFVAFSRQRGLARDGRCKAFSAAADGTGWGEGVGMLLVERLSDARRLGHQVLGVVRGSAVNQDGASNGLTAPNGPSQQRVIRQALANARVTADGVDAVEAHGTGTSLGDPIEAQALLATYGQERGADQPLWLGSIKSNIGHTQAAAGVAGVIKMVMAMRHGVLPATLHADEPSPHVDWSAGAVSLLQQARPWPESQRPRRSAVSSFGISGTNAHVILEQPPVEEGARGTSVPYPGALPWVLSARDAEGLRAQAGRLAGLTDDAVDIGHALVEARGTLEHRAVAIGTGTRELAASLAAFAAGQDSVVSGTARPGAKAAFLFTGQGSQRLGMGRELYDAHPVFAEAFDEICTRLNGHLGASLQDVVFAGSGTRLDETMYTQAALFALEVALYRLVRSWGVEPAVVAGHSIGELAAAHVAGVFGLDDACALVAARGRLMQALPGGGAMVSVQAPEADVLRALEGHEDRVAIAAVNGPESVVISGDDDTATAIAAHFEALGHRTRRLRVSHAFHSPHMDPMLADFAAVTAGLTYAAPKIPLVSNLTGLPADPARITDPAYWVDHVRHAVRFGDAVATMREQGATFFLELGPDATLTAMVGQILGDDAQPAASVLRRNHDESRTFLTALATAHVNGVTVDWRTPFTGLDTRRVDLPTYPFRRDRFWLESGTGGDVTGVGLDGVGHPLLGAAVELPGSGGYVFTGRLTAGAHGWFADHAVLGSTLLPGAAIADMVVRAGGEAGCGRIEELTLQAPLMFPGHGGVRLQVTLADADGSGRRAVEVYSAGEDGEWVRHAAGTVTPAAPAGFDLTAWPPSGADALALDGFYDRLAERGYAYGPAFQGLRAAWRRGAEVFAEVELPERTAADTGAFEIHPALLDAALHGLLLDLADGGPEAARLPFLWSGVSVHAVGATRARVHLAPAGDNAFTVRIADPSGAPVAVVESLVSRPVDAGQLAAVDDNRLYEVTWREEPLPATAGAAPTRWAVLGEDVLQAAAALDKAGLTVHRAADLDALAAGLPVPDAVIMTAHATGTGAGAVHDAAGRALATVQRWLAEEPFAAARLVVVTRGDLAGAAVSGLVRSAQAENPGRFVLVETDGDPASFAALPGVLALDEPRVSVRGGVVRVPRLAPAGPAGPAAPVWSADGTVLITGGTGALGALVARHLVTEHGVRNLVLTSRRGPAADGAGQLRSELAAAGARVEIAACDAADRDRLAEVVDGIGKLTGVVHVAGVLDDAVVTSLTPERLDAVLRPKVDAALNLHEVTKDLDLDAFVLFSSIAGVLGTAGQGNYAAANAFLDALAEERRADGLPGLSLAWGLWEDTSDMTAHLAAADRRRISRGGITPLPAADGLAMFDAAVAGGRATVVPARLDLAGLRTRARTEGADIPAVLRGLVRVTARRTVRAAAGDTVPLTERLAPLSGPERERFLLDVVRQQVAGVLGHAEPEAIGPDQAFKELGFDSLTSVELRNRLNTATGLRLPATLVFDHPTCQAISGHLHTELTGADGTPGASTQAELDRLESAVLSMNPDEIRTTQIVARLQTLVSTLNQLQGSEDAAAVSQKLQLATDDEIFDFIDEELR</sequence>
<keyword evidence="8" id="KW-0012">Acyltransferase</keyword>
<dbReference type="InterPro" id="IPR020807">
    <property type="entry name" value="PKS_DH"/>
</dbReference>
<dbReference type="FunFam" id="1.10.1200.10:FF:000007">
    <property type="entry name" value="Probable polyketide synthase pks17"/>
    <property type="match status" value="2"/>
</dbReference>
<evidence type="ECO:0000256" key="3">
    <source>
        <dbReference type="ARBA" id="ARBA00022450"/>
    </source>
</evidence>
<accession>A0AA90KED5</accession>
<keyword evidence="3" id="KW-0596">Phosphopantetheine</keyword>
<dbReference type="InterPro" id="IPR006162">
    <property type="entry name" value="Ppantetheine_attach_site"/>
</dbReference>